<proteinExistence type="predicted"/>
<keyword evidence="1" id="KW-0472">Membrane</keyword>
<reference evidence="2" key="1">
    <citation type="submission" date="2021-06" db="EMBL/GenBank/DDBJ databases">
        <title>44 bacteria genomes isolated from Dapeng, Shenzhen.</title>
        <authorList>
            <person name="Zheng W."/>
            <person name="Yu S."/>
            <person name="Huang Y."/>
        </authorList>
    </citation>
    <scope>NUCLEOTIDE SEQUENCE</scope>
    <source>
        <strain evidence="2">DP5N28-2</strain>
    </source>
</reference>
<evidence type="ECO:0000256" key="1">
    <source>
        <dbReference type="SAM" id="Phobius"/>
    </source>
</evidence>
<keyword evidence="1" id="KW-0812">Transmembrane</keyword>
<evidence type="ECO:0000313" key="3">
    <source>
        <dbReference type="Proteomes" id="UP000753961"/>
    </source>
</evidence>
<evidence type="ECO:0000313" key="2">
    <source>
        <dbReference type="EMBL" id="MBY5960024.1"/>
    </source>
</evidence>
<name>A0A953HPX2_9BACT</name>
<accession>A0A953HPX2</accession>
<keyword evidence="3" id="KW-1185">Reference proteome</keyword>
<feature type="transmembrane region" description="Helical" evidence="1">
    <location>
        <begin position="20"/>
        <end position="38"/>
    </location>
</feature>
<dbReference type="Proteomes" id="UP000753961">
    <property type="component" value="Unassembled WGS sequence"/>
</dbReference>
<feature type="transmembrane region" description="Helical" evidence="1">
    <location>
        <begin position="44"/>
        <end position="62"/>
    </location>
</feature>
<dbReference type="EMBL" id="JAHVHU010000021">
    <property type="protein sequence ID" value="MBY5960024.1"/>
    <property type="molecule type" value="Genomic_DNA"/>
</dbReference>
<keyword evidence="1" id="KW-1133">Transmembrane helix</keyword>
<gene>
    <name evidence="2" type="ORF">KUV50_17870</name>
</gene>
<sequence>MKKVDYEHKTRKDAAKETILYGVVWVFLAFLVSGIPLFDMEFNLLYIAVSIFLFIEGVRKLVKGTRRLKELKKSAIERSDKVEMSN</sequence>
<comment type="caution">
    <text evidence="2">The sequence shown here is derived from an EMBL/GenBank/DDBJ whole genome shotgun (WGS) entry which is preliminary data.</text>
</comment>
<protein>
    <submittedName>
        <fullName evidence="2">Uncharacterized protein</fullName>
    </submittedName>
</protein>
<dbReference type="RefSeq" id="WP_222581566.1">
    <property type="nucleotide sequence ID" value="NZ_JAHVHU010000021.1"/>
</dbReference>
<dbReference type="AlphaFoldDB" id="A0A953HPX2"/>
<organism evidence="2 3">
    <name type="scientific">Membranihabitans marinus</name>
    <dbReference type="NCBI Taxonomy" id="1227546"/>
    <lineage>
        <taxon>Bacteria</taxon>
        <taxon>Pseudomonadati</taxon>
        <taxon>Bacteroidota</taxon>
        <taxon>Saprospiria</taxon>
        <taxon>Saprospirales</taxon>
        <taxon>Saprospiraceae</taxon>
        <taxon>Membranihabitans</taxon>
    </lineage>
</organism>